<evidence type="ECO:0000256" key="1">
    <source>
        <dbReference type="ARBA" id="ARBA00006478"/>
    </source>
</evidence>
<feature type="region of interest" description="Disordered" evidence="5">
    <location>
        <begin position="695"/>
        <end position="754"/>
    </location>
</feature>
<dbReference type="CDD" id="cd06223">
    <property type="entry name" value="PRTases_typeI"/>
    <property type="match status" value="1"/>
</dbReference>
<dbReference type="Pfam" id="PF14572">
    <property type="entry name" value="Pribosyl_synth"/>
    <property type="match status" value="1"/>
</dbReference>
<feature type="region of interest" description="Disordered" evidence="5">
    <location>
        <begin position="855"/>
        <end position="895"/>
    </location>
</feature>
<dbReference type="InterPro" id="IPR036028">
    <property type="entry name" value="SH3-like_dom_sf"/>
</dbReference>
<dbReference type="InterPro" id="IPR029057">
    <property type="entry name" value="PRTase-like"/>
</dbReference>
<name>A0A8K0VWF3_9PLEO</name>
<feature type="region of interest" description="Disordered" evidence="5">
    <location>
        <begin position="117"/>
        <end position="140"/>
    </location>
</feature>
<dbReference type="InterPro" id="IPR001452">
    <property type="entry name" value="SH3_domain"/>
</dbReference>
<dbReference type="GO" id="GO:0004749">
    <property type="term" value="F:ribose phosphate diphosphokinase activity"/>
    <property type="evidence" value="ECO:0007669"/>
    <property type="project" value="TreeGrafter"/>
</dbReference>
<sequence>MSTKGKQAKMSLGDFLEDQSLGSWADGTEDHLTSPHGETGTNSGFKTSNEGGLVFVTAEKPAAFKSKSAMTAVRKKAMSAFLTSDKRRADSTSTRLKMKERSDLEVYEYIKANRSPDLLHGTNPRSAHDGASDSRVESDHRLSISQPIKRIHGKAVALFDFAQENDNELNLVKGQVVLVVYNYGDGWLLAQDLESRESGLVPQEYIQLIDNKAEGAQLNPAQKPNKNIPQRNEADHRDVPFLSGAQERGQNSDIHWNNNLSQAQQPSPHGTSMPTEGSPAVPYVSPAPGLSRVGFQTQGSPVIYQGNLSEPINKWTPKPSTKLQSPLPSLATENPPCNTLRVGNLPMEASEDELKAVFSWQYGYKRLCLRTKQDGPMCFVEFEDVSVAENALRVLNGYMLHNSTGGGIELSYAKNPLGVRSGQTQKVPGTIGFPSGATVKPTIHQALPGRLYNRPQYVVNDTLYGGILGQYIRSNFSDHESAVLVSLNDDAAERVAAMARTLITGRVRIHQLRLNAQTTKDEYMVLRRPGDVKHLKTIVMDFRTGGLPYNLDTLKNTAELLKREGSSLVYAFITHGSLYRNTVQSMALSQLDTIIVPKSTGQPHYMARKFELLSAREDNISIHKALPSVHFLNEFEWDSSGIGRNSVETVRPAKHSSDVKLQERKLMGPDITRAQDQEEMDFLAGAEVYQGLESITSEPTDTGDGSLPGNNRPHTPSSPSSVSGFSEGYEIESVSDNGGGILLPEPTDATSENNLSMANEGDVLTQLKDVHIEADFSSNDEEQERRFRQKKKRWSAGVLKRSYSYSDLESSYPEPESQGDEAPKARRLRRRVRGPDDNIETPIFKYDQGSASIDIDNIGKSAKPSSAKEKHGHGNEAEDLQEVSPYKVKDLPGNLNSNRTDTQMILEDTFLVANEAKTLTSREELHYEAGPSSTDDDARLWERLCDQLLRRYILCHIDDYHSAFMVSLNARDFERMAVFADTCRISYAAMSEDQPPLKWKYMNMELYAQIASRKAIIMGYGSDSLRDDEDSIIRAAGSLKRAGATQVYALIAQGSITKDIVERIDASDLDKVILARVVGQVECNTRCPKLELLSSDEGAAFKGLMIPGSQKLEDIVLQNDWLVDKPMADLQNSTGFVETPNQDNDRLAVKGQTRDLQAGDESFESSELRKNSDHDGVAHLCTDFPGVLESEWHEAQMLVPEALRWDLEFQAGVWTCTPLQPDVPKEIPLTIGNAPVVLPVEYHWPPMGGVNPPPDPRPSAPLDILAPLTVDVIRDIFLTFEGSVGFYLLLSGLLQIIVPNDFDTAWASSHLPHKYGGMKVCYIAQTLEPTMLPSTTETAKTRPSLTSPSTGLSSIFRSSRLSTVSASPSLKLNDFIEARPKSNHRKEKYAGRLGLKVSNGSDPYLLMSSHIITEAMLAKSHRETIFGRSRDRFEKLDDDWNKSVEIWAGNEKIGTIEKTFDTEAEIYPIGFQHDITLIKPSSPAAIRDVTSPIPDLGWLNHMSWASLRQVTSAVKTLGPTESHRSAKSIRSSLQSEILIVGEGIFLNQTEAAGNSKSLRDHDASTWRTLVSRALLYRVYPDFEPPKGYSGIALYADGVREDGTQGPGVVGFQSFVQRSGHVQNYAMEGPALERRLQAGRVAFYGAFECPDELKKNYTIV</sequence>
<proteinExistence type="inferred from homology"/>
<dbReference type="Pfam" id="PF00018">
    <property type="entry name" value="SH3_1"/>
    <property type="match status" value="1"/>
</dbReference>
<dbReference type="Proteomes" id="UP000813461">
    <property type="component" value="Unassembled WGS sequence"/>
</dbReference>
<comment type="similarity">
    <text evidence="1">Belongs to the ribose-phosphate pyrophosphokinase family.</text>
</comment>
<feature type="compositionally biased region" description="Basic and acidic residues" evidence="5">
    <location>
        <begin position="126"/>
        <end position="140"/>
    </location>
</feature>
<dbReference type="SUPFAM" id="SSF54928">
    <property type="entry name" value="RNA-binding domain, RBD"/>
    <property type="match status" value="1"/>
</dbReference>
<evidence type="ECO:0000313" key="8">
    <source>
        <dbReference type="EMBL" id="KAH7083718.1"/>
    </source>
</evidence>
<evidence type="ECO:0000256" key="5">
    <source>
        <dbReference type="SAM" id="MobiDB-lite"/>
    </source>
</evidence>
<evidence type="ECO:0000256" key="2">
    <source>
        <dbReference type="ARBA" id="ARBA00022443"/>
    </source>
</evidence>
<keyword evidence="2 4" id="KW-0728">SH3 domain</keyword>
<dbReference type="Gene3D" id="3.30.70.330">
    <property type="match status" value="1"/>
</dbReference>
<gene>
    <name evidence="8" type="ORF">FB567DRAFT_594241</name>
</gene>
<dbReference type="PROSITE" id="PS50102">
    <property type="entry name" value="RRM"/>
    <property type="match status" value="1"/>
</dbReference>
<keyword evidence="9" id="KW-1185">Reference proteome</keyword>
<dbReference type="Pfam" id="PF00076">
    <property type="entry name" value="RRM_1"/>
    <property type="match status" value="1"/>
</dbReference>
<evidence type="ECO:0000259" key="6">
    <source>
        <dbReference type="PROSITE" id="PS50002"/>
    </source>
</evidence>
<dbReference type="Gene3D" id="2.30.30.40">
    <property type="entry name" value="SH3 Domains"/>
    <property type="match status" value="1"/>
</dbReference>
<dbReference type="OrthoDB" id="5384519at2759"/>
<protein>
    <recommendedName>
        <fullName evidence="10">SH3 domain-containing protein</fullName>
    </recommendedName>
</protein>
<feature type="domain" description="SH3" evidence="6">
    <location>
        <begin position="150"/>
        <end position="211"/>
    </location>
</feature>
<dbReference type="Gene3D" id="3.40.50.2020">
    <property type="match status" value="2"/>
</dbReference>
<evidence type="ECO:0000259" key="7">
    <source>
        <dbReference type="PROSITE" id="PS50102"/>
    </source>
</evidence>
<dbReference type="GO" id="GO:0005524">
    <property type="term" value="F:ATP binding"/>
    <property type="evidence" value="ECO:0007669"/>
    <property type="project" value="TreeGrafter"/>
</dbReference>
<reference evidence="8" key="1">
    <citation type="journal article" date="2021" name="Nat. Commun.">
        <title>Genetic determinants of endophytism in the Arabidopsis root mycobiome.</title>
        <authorList>
            <person name="Mesny F."/>
            <person name="Miyauchi S."/>
            <person name="Thiergart T."/>
            <person name="Pickel B."/>
            <person name="Atanasova L."/>
            <person name="Karlsson M."/>
            <person name="Huettel B."/>
            <person name="Barry K.W."/>
            <person name="Haridas S."/>
            <person name="Chen C."/>
            <person name="Bauer D."/>
            <person name="Andreopoulos W."/>
            <person name="Pangilinan J."/>
            <person name="LaButti K."/>
            <person name="Riley R."/>
            <person name="Lipzen A."/>
            <person name="Clum A."/>
            <person name="Drula E."/>
            <person name="Henrissat B."/>
            <person name="Kohler A."/>
            <person name="Grigoriev I.V."/>
            <person name="Martin F.M."/>
            <person name="Hacquard S."/>
        </authorList>
    </citation>
    <scope>NUCLEOTIDE SEQUENCE</scope>
    <source>
        <strain evidence="8">MPI-SDFR-AT-0120</strain>
    </source>
</reference>
<dbReference type="InterPro" id="IPR000504">
    <property type="entry name" value="RRM_dom"/>
</dbReference>
<feature type="domain" description="RRM" evidence="7">
    <location>
        <begin position="338"/>
        <end position="415"/>
    </location>
</feature>
<dbReference type="GO" id="GO:0002189">
    <property type="term" value="C:ribose phosphate diphosphokinase complex"/>
    <property type="evidence" value="ECO:0007669"/>
    <property type="project" value="TreeGrafter"/>
</dbReference>
<evidence type="ECO:0000256" key="3">
    <source>
        <dbReference type="PROSITE-ProRule" id="PRU00176"/>
    </source>
</evidence>
<dbReference type="PANTHER" id="PTHR10210:SF36">
    <property type="entry name" value="RIBOSE-PHOSPHATE PYROPHOSPHOKINASE 5"/>
    <property type="match status" value="1"/>
</dbReference>
<keyword evidence="3" id="KW-0694">RNA-binding</keyword>
<feature type="compositionally biased region" description="Polar residues" evidence="5">
    <location>
        <begin position="258"/>
        <end position="275"/>
    </location>
</feature>
<feature type="region of interest" description="Disordered" evidence="5">
    <location>
        <begin position="258"/>
        <end position="279"/>
    </location>
</feature>
<evidence type="ECO:0000256" key="4">
    <source>
        <dbReference type="PROSITE-ProRule" id="PRU00192"/>
    </source>
</evidence>
<organism evidence="8 9">
    <name type="scientific">Paraphoma chrysanthemicola</name>
    <dbReference type="NCBI Taxonomy" id="798071"/>
    <lineage>
        <taxon>Eukaryota</taxon>
        <taxon>Fungi</taxon>
        <taxon>Dikarya</taxon>
        <taxon>Ascomycota</taxon>
        <taxon>Pezizomycotina</taxon>
        <taxon>Dothideomycetes</taxon>
        <taxon>Pleosporomycetidae</taxon>
        <taxon>Pleosporales</taxon>
        <taxon>Pleosporineae</taxon>
        <taxon>Phaeosphaeriaceae</taxon>
        <taxon>Paraphoma</taxon>
    </lineage>
</organism>
<feature type="region of interest" description="Disordered" evidence="5">
    <location>
        <begin position="24"/>
        <end position="47"/>
    </location>
</feature>
<feature type="region of interest" description="Disordered" evidence="5">
    <location>
        <begin position="313"/>
        <end position="335"/>
    </location>
</feature>
<dbReference type="SMART" id="SM00326">
    <property type="entry name" value="SH3"/>
    <property type="match status" value="1"/>
</dbReference>
<accession>A0A8K0VWF3</accession>
<comment type="caution">
    <text evidence="8">The sequence shown here is derived from an EMBL/GenBank/DDBJ whole genome shotgun (WGS) entry which is preliminary data.</text>
</comment>
<feature type="region of interest" description="Disordered" evidence="5">
    <location>
        <begin position="805"/>
        <end position="843"/>
    </location>
</feature>
<feature type="compositionally biased region" description="Low complexity" evidence="5">
    <location>
        <begin position="717"/>
        <end position="726"/>
    </location>
</feature>
<dbReference type="SUPFAM" id="SSF53271">
    <property type="entry name" value="PRTase-like"/>
    <property type="match status" value="1"/>
</dbReference>
<feature type="compositionally biased region" description="Polar residues" evidence="5">
    <location>
        <begin position="318"/>
        <end position="335"/>
    </location>
</feature>
<evidence type="ECO:0000313" key="9">
    <source>
        <dbReference type="Proteomes" id="UP000813461"/>
    </source>
</evidence>
<dbReference type="EMBL" id="JAGMVJ010000013">
    <property type="protein sequence ID" value="KAH7083718.1"/>
    <property type="molecule type" value="Genomic_DNA"/>
</dbReference>
<dbReference type="PANTHER" id="PTHR10210">
    <property type="entry name" value="RIBOSE-PHOSPHATE DIPHOSPHOKINASE FAMILY MEMBER"/>
    <property type="match status" value="1"/>
</dbReference>
<dbReference type="GO" id="GO:0000287">
    <property type="term" value="F:magnesium ion binding"/>
    <property type="evidence" value="ECO:0007669"/>
    <property type="project" value="InterPro"/>
</dbReference>
<dbReference type="GO" id="GO:0006015">
    <property type="term" value="P:5-phosphoribose 1-diphosphate biosynthetic process"/>
    <property type="evidence" value="ECO:0007669"/>
    <property type="project" value="TreeGrafter"/>
</dbReference>
<dbReference type="GO" id="GO:0005737">
    <property type="term" value="C:cytoplasm"/>
    <property type="evidence" value="ECO:0007669"/>
    <property type="project" value="TreeGrafter"/>
</dbReference>
<dbReference type="SMART" id="SM00360">
    <property type="entry name" value="RRM"/>
    <property type="match status" value="1"/>
</dbReference>
<dbReference type="InterPro" id="IPR012677">
    <property type="entry name" value="Nucleotide-bd_a/b_plait_sf"/>
</dbReference>
<dbReference type="InterPro" id="IPR005946">
    <property type="entry name" value="Rib-P_diPkinase"/>
</dbReference>
<dbReference type="SUPFAM" id="SSF50044">
    <property type="entry name" value="SH3-domain"/>
    <property type="match status" value="1"/>
</dbReference>
<dbReference type="GO" id="GO:0003723">
    <property type="term" value="F:RNA binding"/>
    <property type="evidence" value="ECO:0007669"/>
    <property type="project" value="UniProtKB-UniRule"/>
</dbReference>
<dbReference type="PROSITE" id="PS50002">
    <property type="entry name" value="SH3"/>
    <property type="match status" value="1"/>
</dbReference>
<dbReference type="GO" id="GO:0006164">
    <property type="term" value="P:purine nucleotide biosynthetic process"/>
    <property type="evidence" value="ECO:0007669"/>
    <property type="project" value="TreeGrafter"/>
</dbReference>
<dbReference type="InterPro" id="IPR035979">
    <property type="entry name" value="RBD_domain_sf"/>
</dbReference>
<evidence type="ECO:0008006" key="10">
    <source>
        <dbReference type="Google" id="ProtNLM"/>
    </source>
</evidence>
<dbReference type="InterPro" id="IPR000836">
    <property type="entry name" value="PRTase_dom"/>
</dbReference>
<feature type="compositionally biased region" description="Basic and acidic residues" evidence="5">
    <location>
        <begin position="866"/>
        <end position="876"/>
    </location>
</feature>